<sequence>MPSLTLYHHPLSVCSMKVRLALVEKGLDWSGRVIDIVRDQEQLDPWYIKLNPKGVIPTLESHDDSTEVVTDSARIIRFIAPLPEGNSLLPASKEQLQRMEELIDRADGIDLQILSYARHPSMAKSEKILDARINKSRLLAEQHPELKDSYQASAERSEKSKSFRVDEHHIKDIERKAVESLSFAEKQLNDNTFLLGDTYSLADVIWTVVLSRLDLLGYTDWVHGDTFPRLTRFYQDVRSRRSFSLAQIQNEWWEK</sequence>
<dbReference type="GO" id="GO:0004364">
    <property type="term" value="F:glutathione transferase activity"/>
    <property type="evidence" value="ECO:0007669"/>
    <property type="project" value="InterPro"/>
</dbReference>
<dbReference type="CDD" id="cd00299">
    <property type="entry name" value="GST_C_family"/>
    <property type="match status" value="1"/>
</dbReference>
<organism evidence="3 4">
    <name type="scientific">Halomonas nitroreducens</name>
    <dbReference type="NCBI Taxonomy" id="447425"/>
    <lineage>
        <taxon>Bacteria</taxon>
        <taxon>Pseudomonadati</taxon>
        <taxon>Pseudomonadota</taxon>
        <taxon>Gammaproteobacteria</taxon>
        <taxon>Oceanospirillales</taxon>
        <taxon>Halomonadaceae</taxon>
        <taxon>Halomonas</taxon>
    </lineage>
</organism>
<dbReference type="InterPro" id="IPR036249">
    <property type="entry name" value="Thioredoxin-like_sf"/>
</dbReference>
<feature type="domain" description="GST C-terminal" evidence="2">
    <location>
        <begin position="133"/>
        <end position="255"/>
    </location>
</feature>
<evidence type="ECO:0000259" key="2">
    <source>
        <dbReference type="PROSITE" id="PS50405"/>
    </source>
</evidence>
<dbReference type="AlphaFoldDB" id="A0A3S0KN39"/>
<dbReference type="EMBL" id="RXNS01000025">
    <property type="protein sequence ID" value="RTQ98354.1"/>
    <property type="molecule type" value="Genomic_DNA"/>
</dbReference>
<dbReference type="PROSITE" id="PS50404">
    <property type="entry name" value="GST_NTER"/>
    <property type="match status" value="1"/>
</dbReference>
<dbReference type="InterPro" id="IPR040079">
    <property type="entry name" value="Glutathione_S-Trfase"/>
</dbReference>
<protein>
    <submittedName>
        <fullName evidence="3">Glutathione S-transferase family protein</fullName>
    </submittedName>
</protein>
<name>A0A3S0KN39_9GAMM</name>
<evidence type="ECO:0000313" key="3">
    <source>
        <dbReference type="EMBL" id="RTQ98354.1"/>
    </source>
</evidence>
<keyword evidence="4" id="KW-1185">Reference proteome</keyword>
<comment type="caution">
    <text evidence="3">The sequence shown here is derived from an EMBL/GenBank/DDBJ whole genome shotgun (WGS) entry which is preliminary data.</text>
</comment>
<dbReference type="InterPro" id="IPR044617">
    <property type="entry name" value="TCHQD"/>
</dbReference>
<dbReference type="Gene3D" id="3.40.30.10">
    <property type="entry name" value="Glutaredoxin"/>
    <property type="match status" value="1"/>
</dbReference>
<dbReference type="Proteomes" id="UP000267400">
    <property type="component" value="Unassembled WGS sequence"/>
</dbReference>
<dbReference type="OrthoDB" id="5740960at2"/>
<keyword evidence="3" id="KW-0808">Transferase</keyword>
<dbReference type="SUPFAM" id="SSF47616">
    <property type="entry name" value="GST C-terminal domain-like"/>
    <property type="match status" value="1"/>
</dbReference>
<dbReference type="SFLD" id="SFLDS00019">
    <property type="entry name" value="Glutathione_Transferase_(cytos"/>
    <property type="match status" value="1"/>
</dbReference>
<dbReference type="SUPFAM" id="SSF52833">
    <property type="entry name" value="Thioredoxin-like"/>
    <property type="match status" value="1"/>
</dbReference>
<dbReference type="Pfam" id="PF13409">
    <property type="entry name" value="GST_N_2"/>
    <property type="match status" value="1"/>
</dbReference>
<dbReference type="Gene3D" id="1.20.1050.10">
    <property type="match status" value="1"/>
</dbReference>
<gene>
    <name evidence="3" type="ORF">EKG36_19185</name>
</gene>
<proteinExistence type="predicted"/>
<feature type="domain" description="GST N-terminal" evidence="1">
    <location>
        <begin position="2"/>
        <end position="87"/>
    </location>
</feature>
<reference evidence="3 4" key="1">
    <citation type="submission" date="2018-12" db="EMBL/GenBank/DDBJ databases">
        <authorList>
            <person name="Yu L."/>
        </authorList>
    </citation>
    <scope>NUCLEOTIDE SEQUENCE [LARGE SCALE GENOMIC DNA]</scope>
    <source>
        <strain evidence="3 4">11S</strain>
    </source>
</reference>
<dbReference type="InterPro" id="IPR036282">
    <property type="entry name" value="Glutathione-S-Trfase_C_sf"/>
</dbReference>
<evidence type="ECO:0000313" key="4">
    <source>
        <dbReference type="Proteomes" id="UP000267400"/>
    </source>
</evidence>
<dbReference type="RefSeq" id="WP_126486887.1">
    <property type="nucleotide sequence ID" value="NZ_RXNS01000025.1"/>
</dbReference>
<dbReference type="PANTHER" id="PTHR45374:SF1">
    <property type="entry name" value="GLUTATHIONE S-TRANSFERASE TCHQD"/>
    <property type="match status" value="1"/>
</dbReference>
<dbReference type="Pfam" id="PF13410">
    <property type="entry name" value="GST_C_2"/>
    <property type="match status" value="1"/>
</dbReference>
<dbReference type="PROSITE" id="PS50405">
    <property type="entry name" value="GST_CTER"/>
    <property type="match status" value="1"/>
</dbReference>
<dbReference type="SFLD" id="SFLDG00358">
    <property type="entry name" value="Main_(cytGST)"/>
    <property type="match status" value="1"/>
</dbReference>
<dbReference type="InterPro" id="IPR004045">
    <property type="entry name" value="Glutathione_S-Trfase_N"/>
</dbReference>
<dbReference type="CDD" id="cd00570">
    <property type="entry name" value="GST_N_family"/>
    <property type="match status" value="1"/>
</dbReference>
<dbReference type="InterPro" id="IPR010987">
    <property type="entry name" value="Glutathione-S-Trfase_C-like"/>
</dbReference>
<dbReference type="PANTHER" id="PTHR45374">
    <property type="entry name" value="GLUTATHIONE S-TRANSFERASE TCHQD"/>
    <property type="match status" value="1"/>
</dbReference>
<evidence type="ECO:0000259" key="1">
    <source>
        <dbReference type="PROSITE" id="PS50404"/>
    </source>
</evidence>
<accession>A0A3S0KN39</accession>